<reference evidence="2" key="1">
    <citation type="submission" date="2016-04" db="EMBL/GenBank/DDBJ databases">
        <title>Comparative genomics of biotechnologically important yeasts.</title>
        <authorList>
            <consortium name="DOE Joint Genome Institute"/>
            <person name="Riley R."/>
            <person name="Haridas S."/>
            <person name="Wolfe K.H."/>
            <person name="Lopes M.R."/>
            <person name="Hittinger C.T."/>
            <person name="Goker M."/>
            <person name="Salamov A."/>
            <person name="Wisecaver J."/>
            <person name="Long T.M."/>
            <person name="Aerts A.L."/>
            <person name="Barry K."/>
            <person name="Choi C."/>
            <person name="Clum A."/>
            <person name="Coughlan A.Y."/>
            <person name="Deshpande S."/>
            <person name="Douglass A.P."/>
            <person name="Hanson S.J."/>
            <person name="Klenk H.-P."/>
            <person name="Labutti K."/>
            <person name="Lapidus A."/>
            <person name="Lindquist E."/>
            <person name="Lipzen A."/>
            <person name="Meier-Kolthoff J.P."/>
            <person name="Ohm R.A."/>
            <person name="Otillar R.P."/>
            <person name="Pangilinan J."/>
            <person name="Peng Y."/>
            <person name="Rokas A."/>
            <person name="Rosa C.A."/>
            <person name="Scheuner C."/>
            <person name="Sibirny A.A."/>
            <person name="Slot J.C."/>
            <person name="Stielow J.B."/>
            <person name="Sun H."/>
            <person name="Kurtzman C.P."/>
            <person name="Blackwell M."/>
            <person name="Grigoriev I.V."/>
            <person name="Jeffries T.W."/>
        </authorList>
    </citation>
    <scope>NUCLEOTIDE SEQUENCE [LARGE SCALE GENOMIC DNA]</scope>
    <source>
        <strain evidence="2">NRRL YB-2248</strain>
    </source>
</reference>
<sequence>MNFGQSREQSSTHSATTVDASFQSESNNQQYQQQSLNEAIPMISMQNKSFAAVPLTKGMFLETYSKGKWNLSIVPRPPCFNDTVLLKPPEAYNEPRRLKAVEAYIGLSHWGNAARFNNLLMNTMKMFKCNGSSISLIDSRNQIVKYEHNLGFKQCDRNISIDAHALLSAGFLALLDASKDWRTEGNPLVRGTPTIKYYVAVPLLSPSKDVIGVFTIFDCNPRTKIEENTVSILQQISREIMQYFDDVYSSPTLLSSGKSPQHLSNKVCNSYKTSSDLFEEYGRATSTTNSSSVFEKDGSGNRYHQDGRIRFSKYSPPYGDLVDLNVWKVLLSCMNSKAACKILSKILKDKLGLSCVYIMHIRVSQSVKIKSELFPRENEIDSESYKFRQQLEPCGEENINLRLLGIEGRSEPSNLNAFHPGFHCKAFKSEFGILYSSKDPKVAYHSGICMPFFKKNPKLVRKKRISRIQAPSMEGMKSSSNRNDVIELYSRSGGYLITGFNFGARELSIEQVNYIYSCASILRRLYFMY</sequence>
<evidence type="ECO:0008006" key="3">
    <source>
        <dbReference type="Google" id="ProtNLM"/>
    </source>
</evidence>
<protein>
    <recommendedName>
        <fullName evidence="3">GAF domain-containing protein</fullName>
    </recommendedName>
</protein>
<evidence type="ECO:0000313" key="1">
    <source>
        <dbReference type="EMBL" id="ODV83868.1"/>
    </source>
</evidence>
<dbReference type="OrthoDB" id="303614at2759"/>
<name>A0A1E4SWJ0_9ASCO</name>
<dbReference type="Proteomes" id="UP000094801">
    <property type="component" value="Unassembled WGS sequence"/>
</dbReference>
<dbReference type="EMBL" id="KV453860">
    <property type="protein sequence ID" value="ODV83868.1"/>
    <property type="molecule type" value="Genomic_DNA"/>
</dbReference>
<organism evidence="1 2">
    <name type="scientific">[Candida] arabinofermentans NRRL YB-2248</name>
    <dbReference type="NCBI Taxonomy" id="983967"/>
    <lineage>
        <taxon>Eukaryota</taxon>
        <taxon>Fungi</taxon>
        <taxon>Dikarya</taxon>
        <taxon>Ascomycota</taxon>
        <taxon>Saccharomycotina</taxon>
        <taxon>Pichiomycetes</taxon>
        <taxon>Pichiales</taxon>
        <taxon>Pichiaceae</taxon>
        <taxon>Ogataea</taxon>
        <taxon>Ogataea/Candida clade</taxon>
    </lineage>
</organism>
<dbReference type="STRING" id="983967.A0A1E4SWJ0"/>
<evidence type="ECO:0000313" key="2">
    <source>
        <dbReference type="Proteomes" id="UP000094801"/>
    </source>
</evidence>
<dbReference type="AlphaFoldDB" id="A0A1E4SWJ0"/>
<gene>
    <name evidence="1" type="ORF">CANARDRAFT_29595</name>
</gene>
<dbReference type="InterPro" id="IPR029016">
    <property type="entry name" value="GAF-like_dom_sf"/>
</dbReference>
<dbReference type="Gene3D" id="3.30.450.40">
    <property type="match status" value="1"/>
</dbReference>
<proteinExistence type="predicted"/>
<keyword evidence="2" id="KW-1185">Reference proteome</keyword>
<accession>A0A1E4SWJ0</accession>
<dbReference type="SUPFAM" id="SSF55781">
    <property type="entry name" value="GAF domain-like"/>
    <property type="match status" value="1"/>
</dbReference>
<dbReference type="PANTHER" id="PTHR43102">
    <property type="entry name" value="SLR1143 PROTEIN"/>
    <property type="match status" value="1"/>
</dbReference>
<dbReference type="PANTHER" id="PTHR43102:SF2">
    <property type="entry name" value="GAF DOMAIN-CONTAINING PROTEIN"/>
    <property type="match status" value="1"/>
</dbReference>